<reference evidence="1 2" key="1">
    <citation type="submission" date="2016-03" db="EMBL/GenBank/DDBJ databases">
        <title>Whole genome sequencing of Grifola frondosa 9006-11.</title>
        <authorList>
            <person name="Min B."/>
            <person name="Park H."/>
            <person name="Kim J.-G."/>
            <person name="Cho H."/>
            <person name="Oh Y.-L."/>
            <person name="Kong W.-S."/>
            <person name="Choi I.-G."/>
        </authorList>
    </citation>
    <scope>NUCLEOTIDE SEQUENCE [LARGE SCALE GENOMIC DNA]</scope>
    <source>
        <strain evidence="1 2">9006-11</strain>
    </source>
</reference>
<dbReference type="OrthoDB" id="3256525at2759"/>
<gene>
    <name evidence="1" type="ORF">A0H81_10780</name>
</gene>
<dbReference type="EMBL" id="LUGG01000018">
    <property type="protein sequence ID" value="OBZ69348.1"/>
    <property type="molecule type" value="Genomic_DNA"/>
</dbReference>
<sequence>MDGRSRQRSFAHSAELPERDNILDRVLYCGCVPLPWATIHPDDGGSPVALKFKKTGIEGRHPLLEKMVSRLAPSLEVLWLLPARRISTLYGKHNIHFPKLRAFILSEGFGWGAPPPTWTVPSLQILFTDDDDFSTASLSNLYRFMKTNGHQLRHLIACRSTVCNLQFCSNLLEWTLPCGMVHLAFRMSDQCHPSIRCLTLIDDMCCNYTMKLDHVFILHKWVVDAFFPALECIRFLLPLGRLVRQYRPRTEWTQAFELLTNACRIRAIRLEVSIGADDHTAGIWQPFFVDQLLL</sequence>
<organism evidence="1 2">
    <name type="scientific">Grifola frondosa</name>
    <name type="common">Maitake</name>
    <name type="synonym">Polyporus frondosus</name>
    <dbReference type="NCBI Taxonomy" id="5627"/>
    <lineage>
        <taxon>Eukaryota</taxon>
        <taxon>Fungi</taxon>
        <taxon>Dikarya</taxon>
        <taxon>Basidiomycota</taxon>
        <taxon>Agaricomycotina</taxon>
        <taxon>Agaricomycetes</taxon>
        <taxon>Polyporales</taxon>
        <taxon>Grifolaceae</taxon>
        <taxon>Grifola</taxon>
    </lineage>
</organism>
<accession>A0A1C7LXZ0</accession>
<comment type="caution">
    <text evidence="1">The sequence shown here is derived from an EMBL/GenBank/DDBJ whole genome shotgun (WGS) entry which is preliminary data.</text>
</comment>
<evidence type="ECO:0000313" key="1">
    <source>
        <dbReference type="EMBL" id="OBZ69348.1"/>
    </source>
</evidence>
<dbReference type="Proteomes" id="UP000092993">
    <property type="component" value="Unassembled WGS sequence"/>
</dbReference>
<keyword evidence="2" id="KW-1185">Reference proteome</keyword>
<dbReference type="AlphaFoldDB" id="A0A1C7LXZ0"/>
<name>A0A1C7LXZ0_GRIFR</name>
<evidence type="ECO:0000313" key="2">
    <source>
        <dbReference type="Proteomes" id="UP000092993"/>
    </source>
</evidence>
<protein>
    <submittedName>
        <fullName evidence="1">Uncharacterized protein</fullName>
    </submittedName>
</protein>
<proteinExistence type="predicted"/>